<feature type="domain" description="Putative auto-transporter adhesin head GIN" evidence="3">
    <location>
        <begin position="32"/>
        <end position="216"/>
    </location>
</feature>
<feature type="chain" id="PRO_5040994724" evidence="2">
    <location>
        <begin position="23"/>
        <end position="233"/>
    </location>
</feature>
<comment type="caution">
    <text evidence="4">The sequence shown here is derived from an EMBL/GenBank/DDBJ whole genome shotgun (WGS) entry which is preliminary data.</text>
</comment>
<keyword evidence="5" id="KW-1185">Reference proteome</keyword>
<dbReference type="PANTHER" id="PTHR39200:SF1">
    <property type="entry name" value="AUTO-TRANSPORTER ADHESIN HEAD GIN DOMAIN-CONTAINING PROTEIN-RELATED"/>
    <property type="match status" value="1"/>
</dbReference>
<proteinExistence type="predicted"/>
<dbReference type="Pfam" id="PF10988">
    <property type="entry name" value="DUF2807"/>
    <property type="match status" value="1"/>
</dbReference>
<protein>
    <submittedName>
        <fullName evidence="4">DUF2807 domain-containing protein</fullName>
    </submittedName>
</protein>
<dbReference type="EMBL" id="JALJEJ010000011">
    <property type="protein sequence ID" value="MCJ8211623.1"/>
    <property type="molecule type" value="Genomic_DNA"/>
</dbReference>
<dbReference type="RefSeq" id="WP_245132398.1">
    <property type="nucleotide sequence ID" value="NZ_JALJEJ010000011.1"/>
</dbReference>
<dbReference type="PANTHER" id="PTHR39200">
    <property type="entry name" value="HYPOTHETICAL EXPORTED PROTEIN"/>
    <property type="match status" value="1"/>
</dbReference>
<dbReference type="Proteomes" id="UP001139450">
    <property type="component" value="Unassembled WGS sequence"/>
</dbReference>
<reference evidence="4" key="1">
    <citation type="submission" date="2022-04" db="EMBL/GenBank/DDBJ databases">
        <title>Mucilaginibacter sp. RS28 isolated from freshwater.</title>
        <authorList>
            <person name="Ko S.-R."/>
        </authorList>
    </citation>
    <scope>NUCLEOTIDE SEQUENCE</scope>
    <source>
        <strain evidence="4">RS28</strain>
    </source>
</reference>
<evidence type="ECO:0000259" key="3">
    <source>
        <dbReference type="Pfam" id="PF10988"/>
    </source>
</evidence>
<evidence type="ECO:0000256" key="2">
    <source>
        <dbReference type="SAM" id="SignalP"/>
    </source>
</evidence>
<dbReference type="AlphaFoldDB" id="A0A9X2BEP7"/>
<accession>A0A9X2BEP7</accession>
<gene>
    <name evidence="4" type="ORF">MUY27_18030</name>
</gene>
<feature type="compositionally biased region" description="Polar residues" evidence="1">
    <location>
        <begin position="216"/>
        <end position="227"/>
    </location>
</feature>
<name>A0A9X2BEP7_9SPHI</name>
<sequence>MKTISKLIFAVLMLAGVSRSYAAVETRNVGSFSSIEASGSFDVYITQTGTESVKVDAPADMMEKIKTEVSGGVLKLYTKGSWKDWSFFGDHKKVVIYVTAKQLNGVGLTGSGDVVLKNTINSESFKARISGSGDFTGSVNTKELEVGISGSGDMRLSGKANTSAVRLSGSGDYDGKNLVTASTSVHISGSGDASINASNSVDASVSGSGDVRYTGGATNVHSSSSGSGDVRRM</sequence>
<evidence type="ECO:0000313" key="5">
    <source>
        <dbReference type="Proteomes" id="UP001139450"/>
    </source>
</evidence>
<dbReference type="Gene3D" id="2.160.20.120">
    <property type="match status" value="1"/>
</dbReference>
<feature type="region of interest" description="Disordered" evidence="1">
    <location>
        <begin position="206"/>
        <end position="233"/>
    </location>
</feature>
<keyword evidence="2" id="KW-0732">Signal</keyword>
<evidence type="ECO:0000313" key="4">
    <source>
        <dbReference type="EMBL" id="MCJ8211623.1"/>
    </source>
</evidence>
<dbReference type="InterPro" id="IPR021255">
    <property type="entry name" value="DUF2807"/>
</dbReference>
<evidence type="ECO:0000256" key="1">
    <source>
        <dbReference type="SAM" id="MobiDB-lite"/>
    </source>
</evidence>
<organism evidence="4 5">
    <name type="scientific">Mucilaginibacter straminoryzae</name>
    <dbReference type="NCBI Taxonomy" id="2932774"/>
    <lineage>
        <taxon>Bacteria</taxon>
        <taxon>Pseudomonadati</taxon>
        <taxon>Bacteroidota</taxon>
        <taxon>Sphingobacteriia</taxon>
        <taxon>Sphingobacteriales</taxon>
        <taxon>Sphingobacteriaceae</taxon>
        <taxon>Mucilaginibacter</taxon>
    </lineage>
</organism>
<feature type="signal peptide" evidence="2">
    <location>
        <begin position="1"/>
        <end position="22"/>
    </location>
</feature>